<dbReference type="SUPFAM" id="SSF51445">
    <property type="entry name" value="(Trans)glycosidases"/>
    <property type="match status" value="1"/>
</dbReference>
<keyword evidence="2" id="KW-0472">Membrane</keyword>
<proteinExistence type="inferred from homology"/>
<organism evidence="3 4">
    <name type="scientific">Candidatus Faecousia excrementigallinarum</name>
    <dbReference type="NCBI Taxonomy" id="2840806"/>
    <lineage>
        <taxon>Bacteria</taxon>
        <taxon>Bacillati</taxon>
        <taxon>Bacillota</taxon>
        <taxon>Clostridia</taxon>
        <taxon>Eubacteriales</taxon>
        <taxon>Oscillospiraceae</taxon>
        <taxon>Faecousia</taxon>
    </lineage>
</organism>
<dbReference type="GO" id="GO:0016998">
    <property type="term" value="P:cell wall macromolecule catabolic process"/>
    <property type="evidence" value="ECO:0007669"/>
    <property type="project" value="InterPro"/>
</dbReference>
<dbReference type="EMBL" id="DVFK01000061">
    <property type="protein sequence ID" value="HIQ67667.1"/>
    <property type="molecule type" value="Genomic_DNA"/>
</dbReference>
<feature type="transmembrane region" description="Helical" evidence="2">
    <location>
        <begin position="7"/>
        <end position="30"/>
    </location>
</feature>
<dbReference type="InterPro" id="IPR017853">
    <property type="entry name" value="GH"/>
</dbReference>
<evidence type="ECO:0000256" key="2">
    <source>
        <dbReference type="SAM" id="Phobius"/>
    </source>
</evidence>
<keyword evidence="3" id="KW-0378">Hydrolase</keyword>
<evidence type="ECO:0000313" key="4">
    <source>
        <dbReference type="Proteomes" id="UP000886796"/>
    </source>
</evidence>
<dbReference type="AlphaFoldDB" id="A0A9D0Z1U5"/>
<comment type="caution">
    <text evidence="3">The sequence shown here is derived from an EMBL/GenBank/DDBJ whole genome shotgun (WGS) entry which is preliminary data.</text>
</comment>
<evidence type="ECO:0000256" key="1">
    <source>
        <dbReference type="ARBA" id="ARBA00010646"/>
    </source>
</evidence>
<dbReference type="GO" id="GO:0009253">
    <property type="term" value="P:peptidoglycan catabolic process"/>
    <property type="evidence" value="ECO:0007669"/>
    <property type="project" value="InterPro"/>
</dbReference>
<dbReference type="GO" id="GO:0016052">
    <property type="term" value="P:carbohydrate catabolic process"/>
    <property type="evidence" value="ECO:0007669"/>
    <property type="project" value="TreeGrafter"/>
</dbReference>
<reference evidence="3" key="1">
    <citation type="submission" date="2020-10" db="EMBL/GenBank/DDBJ databases">
        <authorList>
            <person name="Gilroy R."/>
        </authorList>
    </citation>
    <scope>NUCLEOTIDE SEQUENCE</scope>
    <source>
        <strain evidence="3">13361</strain>
    </source>
</reference>
<dbReference type="CDD" id="cd06414">
    <property type="entry name" value="GH25_LytC-like"/>
    <property type="match status" value="1"/>
</dbReference>
<keyword evidence="2" id="KW-1133">Transmembrane helix</keyword>
<accession>A0A9D0Z1U5</accession>
<reference evidence="3" key="2">
    <citation type="journal article" date="2021" name="PeerJ">
        <title>Extensive microbial diversity within the chicken gut microbiome revealed by metagenomics and culture.</title>
        <authorList>
            <person name="Gilroy R."/>
            <person name="Ravi A."/>
            <person name="Getino M."/>
            <person name="Pursley I."/>
            <person name="Horton D.L."/>
            <person name="Alikhan N.F."/>
            <person name="Baker D."/>
            <person name="Gharbi K."/>
            <person name="Hall N."/>
            <person name="Watson M."/>
            <person name="Adriaenssens E.M."/>
            <person name="Foster-Nyarko E."/>
            <person name="Jarju S."/>
            <person name="Secka A."/>
            <person name="Antonio M."/>
            <person name="Oren A."/>
            <person name="Chaudhuri R.R."/>
            <person name="La Ragione R."/>
            <person name="Hildebrand F."/>
            <person name="Pallen M.J."/>
        </authorList>
    </citation>
    <scope>NUCLEOTIDE SEQUENCE</scope>
    <source>
        <strain evidence="3">13361</strain>
    </source>
</reference>
<comment type="similarity">
    <text evidence="1">Belongs to the glycosyl hydrolase 25 family.</text>
</comment>
<protein>
    <submittedName>
        <fullName evidence="3">Glycoside hydrolase family 25 protein</fullName>
    </submittedName>
</protein>
<evidence type="ECO:0000313" key="3">
    <source>
        <dbReference type="EMBL" id="HIQ67667.1"/>
    </source>
</evidence>
<dbReference type="PANTHER" id="PTHR34135:SF2">
    <property type="entry name" value="LYSOZYME"/>
    <property type="match status" value="1"/>
</dbReference>
<sequence length="277" mass="31160">MKQKTKLYIELGLGLLVGLTALVLLAVVLVQNALKESQREAAQPTTEAAAVLPTNPYGPEDFRVEENGYITCLTGEARQGIDVSEWQGDIDWQQVKDGGIEFAIIRLGYRRSETGELSTDEKALANLQGAAEAGIPTGAYFFSQAVTTQEALEEAEYALSLLEGYTLTYPLIYDWEYLGEDARTADVDARTLTDCIKTFCGRVEEAGFQSMIYFNPHFHENEVLYLEELTDYHFWLAMYDTQMDYPYQIDMWQYSCTGSVPGITGDVDLNLYLPRKQ</sequence>
<dbReference type="PROSITE" id="PS51904">
    <property type="entry name" value="GLYCOSYL_HYDROL_F25_2"/>
    <property type="match status" value="1"/>
</dbReference>
<dbReference type="GO" id="GO:0003796">
    <property type="term" value="F:lysozyme activity"/>
    <property type="evidence" value="ECO:0007669"/>
    <property type="project" value="InterPro"/>
</dbReference>
<dbReference type="Pfam" id="PF01183">
    <property type="entry name" value="Glyco_hydro_25"/>
    <property type="match status" value="1"/>
</dbReference>
<dbReference type="InterPro" id="IPR002053">
    <property type="entry name" value="Glyco_hydro_25"/>
</dbReference>
<gene>
    <name evidence="3" type="ORF">IAB74_04050</name>
</gene>
<name>A0A9D0Z1U5_9FIRM</name>
<dbReference type="PANTHER" id="PTHR34135">
    <property type="entry name" value="LYSOZYME"/>
    <property type="match status" value="1"/>
</dbReference>
<keyword evidence="2" id="KW-0812">Transmembrane</keyword>
<dbReference type="Proteomes" id="UP000886796">
    <property type="component" value="Unassembled WGS sequence"/>
</dbReference>
<dbReference type="Gene3D" id="3.20.20.80">
    <property type="entry name" value="Glycosidases"/>
    <property type="match status" value="1"/>
</dbReference>